<evidence type="ECO:0000313" key="2">
    <source>
        <dbReference type="EMBL" id="PQJ66012.1"/>
    </source>
</evidence>
<protein>
    <recommendedName>
        <fullName evidence="4">NADH:ubiquinone oxidoreductase</fullName>
    </recommendedName>
</protein>
<dbReference type="EMBL" id="MSCJ01000001">
    <property type="protein sequence ID" value="PQJ66012.1"/>
    <property type="molecule type" value="Genomic_DNA"/>
</dbReference>
<name>A0A2S7VV73_PHOAN</name>
<keyword evidence="1" id="KW-0812">Transmembrane</keyword>
<reference evidence="2 3" key="1">
    <citation type="submission" date="2016-12" db="EMBL/GenBank/DDBJ databases">
        <title>Diversity of luminous bacteria.</title>
        <authorList>
            <person name="Yoshizawa S."/>
            <person name="Kogure K."/>
        </authorList>
    </citation>
    <scope>NUCLEOTIDE SEQUENCE [LARGE SCALE GENOMIC DNA]</scope>
    <source>
        <strain evidence="2 3">LC1-200</strain>
    </source>
</reference>
<dbReference type="OrthoDB" id="5828030at2"/>
<evidence type="ECO:0008006" key="4">
    <source>
        <dbReference type="Google" id="ProtNLM"/>
    </source>
</evidence>
<keyword evidence="1" id="KW-1133">Transmembrane helix</keyword>
<dbReference type="AlphaFoldDB" id="A0A2S7VV73"/>
<gene>
    <name evidence="2" type="ORF">BTO08_00535</name>
</gene>
<organism evidence="2 3">
    <name type="scientific">Photobacterium angustum</name>
    <dbReference type="NCBI Taxonomy" id="661"/>
    <lineage>
        <taxon>Bacteria</taxon>
        <taxon>Pseudomonadati</taxon>
        <taxon>Pseudomonadota</taxon>
        <taxon>Gammaproteobacteria</taxon>
        <taxon>Vibrionales</taxon>
        <taxon>Vibrionaceae</taxon>
        <taxon>Photobacterium</taxon>
    </lineage>
</organism>
<accession>A0A2S7VV73</accession>
<proteinExistence type="predicted"/>
<keyword evidence="1" id="KW-0472">Membrane</keyword>
<feature type="transmembrane region" description="Helical" evidence="1">
    <location>
        <begin position="80"/>
        <end position="101"/>
    </location>
</feature>
<evidence type="ECO:0000256" key="1">
    <source>
        <dbReference type="SAM" id="Phobius"/>
    </source>
</evidence>
<evidence type="ECO:0000313" key="3">
    <source>
        <dbReference type="Proteomes" id="UP000238730"/>
    </source>
</evidence>
<feature type="transmembrane region" description="Helical" evidence="1">
    <location>
        <begin position="28"/>
        <end position="46"/>
    </location>
</feature>
<dbReference type="Proteomes" id="UP000238730">
    <property type="component" value="Unassembled WGS sequence"/>
</dbReference>
<comment type="caution">
    <text evidence="2">The sequence shown here is derived from an EMBL/GenBank/DDBJ whole genome shotgun (WGS) entry which is preliminary data.</text>
</comment>
<sequence length="128" mass="14627">MKKIIFSIIAIVLAILFTEHFHSFTVGFSLAIIAVGISYFIAYQAIRQPQYVMSYLVLAVLTKLAITISGVIWVFSNNVIHSPITFLVAYTVFSALITYLASRYRAYRRDRSDNQQKEILHTGLYEQI</sequence>
<dbReference type="RefSeq" id="WP_105059471.1">
    <property type="nucleotide sequence ID" value="NZ_MSCJ01000001.1"/>
</dbReference>
<feature type="transmembrane region" description="Helical" evidence="1">
    <location>
        <begin position="53"/>
        <end position="74"/>
    </location>
</feature>